<dbReference type="CDD" id="cd08497">
    <property type="entry name" value="MbnE-like"/>
    <property type="match status" value="1"/>
</dbReference>
<proteinExistence type="predicted"/>
<dbReference type="GO" id="GO:0015833">
    <property type="term" value="P:peptide transport"/>
    <property type="evidence" value="ECO:0007669"/>
    <property type="project" value="TreeGrafter"/>
</dbReference>
<evidence type="ECO:0000313" key="3">
    <source>
        <dbReference type="EMBL" id="NDL65785.1"/>
    </source>
</evidence>
<feature type="domain" description="Solute-binding protein family 5" evidence="2">
    <location>
        <begin position="99"/>
        <end position="497"/>
    </location>
</feature>
<evidence type="ECO:0000313" key="4">
    <source>
        <dbReference type="Proteomes" id="UP000461443"/>
    </source>
</evidence>
<dbReference type="PANTHER" id="PTHR30290">
    <property type="entry name" value="PERIPLASMIC BINDING COMPONENT OF ABC TRANSPORTER"/>
    <property type="match status" value="1"/>
</dbReference>
<sequence>MFARVWIALVFSVVSLGPRAETINEGYAFALLGEPKYPSDFSHFDYVNPAAPKGGGVTLAAIGTFDNFNRFALRGTAAMRTDQLYDGLFITSDDELGSYYPLVAESARYAADFSWMEIAINPQAHYHNHQPITAKDVAFTFGKFMTEGVPQFRIYYKGVTVKAIAPLTVRYEFPKPDKDMALGLLTLPVMPESYWQHHKLGDPLGSPPPASGPYRITSWRTGQYVTYTRVRDYWAANLPVNRGRNNFDSIRYDYYLDDNVALEAFKAGAFDLRIESSPKLWATQYHGGNIKRGYIIKQEIPNDAPVNTPWLAFNIQRPLFADRRVREALTLAFDFEWMNKALFYQGYQRVDSYFINTDYAARDYPGVDELAALAPLKGLVPPEVFTERYRPPVSDGSGYDRKNLLKALALLKQAGWELKDQQLVNGKTGKPFTFEMMLMSGGNSSNYILPFQHNLQRLGIRMTIREVDNAQFTNRLRKRDFDMMPSSYAAFPYPSGDLQILWGSAYVESTYNRPGVKDPAVDRLINEIVRHQGDEKALLPLGRALDRVLTWNYFMIPLWFSHQTRLAYWDKFAMPAVKPTYALGFDAWWYDVNRAARLPAERR</sequence>
<reference evidence="3 4" key="1">
    <citation type="submission" date="2019-12" db="EMBL/GenBank/DDBJ databases">
        <authorList>
            <person name="Lee S.D."/>
        </authorList>
    </citation>
    <scope>NUCLEOTIDE SEQUENCE [LARGE SCALE GENOMIC DNA]</scope>
    <source>
        <strain evidence="3 4">SAP-6</strain>
    </source>
</reference>
<organism evidence="3 4">
    <name type="scientific">Acerihabitans arboris</name>
    <dbReference type="NCBI Taxonomy" id="2691583"/>
    <lineage>
        <taxon>Bacteria</taxon>
        <taxon>Pseudomonadati</taxon>
        <taxon>Pseudomonadota</taxon>
        <taxon>Gammaproteobacteria</taxon>
        <taxon>Enterobacterales</taxon>
        <taxon>Pectobacteriaceae</taxon>
        <taxon>Acerihabitans</taxon>
    </lineage>
</organism>
<dbReference type="PIRSF" id="PIRSF002741">
    <property type="entry name" value="MppA"/>
    <property type="match status" value="1"/>
</dbReference>
<name>A0A845SY61_9GAMM</name>
<comment type="caution">
    <text evidence="3">The sequence shown here is derived from an EMBL/GenBank/DDBJ whole genome shotgun (WGS) entry which is preliminary data.</text>
</comment>
<dbReference type="Proteomes" id="UP000461443">
    <property type="component" value="Unassembled WGS sequence"/>
</dbReference>
<dbReference type="Pfam" id="PF00496">
    <property type="entry name" value="SBP_bac_5"/>
    <property type="match status" value="1"/>
</dbReference>
<evidence type="ECO:0000256" key="1">
    <source>
        <dbReference type="ARBA" id="ARBA00022729"/>
    </source>
</evidence>
<dbReference type="InterPro" id="IPR039424">
    <property type="entry name" value="SBP_5"/>
</dbReference>
<dbReference type="GO" id="GO:0043190">
    <property type="term" value="C:ATP-binding cassette (ABC) transporter complex"/>
    <property type="evidence" value="ECO:0007669"/>
    <property type="project" value="InterPro"/>
</dbReference>
<dbReference type="InterPro" id="IPR030678">
    <property type="entry name" value="Peptide/Ni-bd"/>
</dbReference>
<accession>A0A845SY61</accession>
<reference evidence="3 4" key="2">
    <citation type="submission" date="2020-02" db="EMBL/GenBank/DDBJ databases">
        <title>The new genus of Enterobacteriales.</title>
        <authorList>
            <person name="Kim I.S."/>
        </authorList>
    </citation>
    <scope>NUCLEOTIDE SEQUENCE [LARGE SCALE GENOMIC DNA]</scope>
    <source>
        <strain evidence="3 4">SAP-6</strain>
    </source>
</reference>
<dbReference type="EMBL" id="WUBS01000022">
    <property type="protein sequence ID" value="NDL65785.1"/>
    <property type="molecule type" value="Genomic_DNA"/>
</dbReference>
<gene>
    <name evidence="3" type="ORF">GRH90_23920</name>
</gene>
<dbReference type="GO" id="GO:0042884">
    <property type="term" value="P:microcin transport"/>
    <property type="evidence" value="ECO:0007669"/>
    <property type="project" value="TreeGrafter"/>
</dbReference>
<dbReference type="GO" id="GO:0030288">
    <property type="term" value="C:outer membrane-bounded periplasmic space"/>
    <property type="evidence" value="ECO:0007669"/>
    <property type="project" value="TreeGrafter"/>
</dbReference>
<dbReference type="PANTHER" id="PTHR30290:SF64">
    <property type="entry name" value="ABC TRANSPORTER PERIPLASMIC BINDING PROTEIN"/>
    <property type="match status" value="1"/>
</dbReference>
<evidence type="ECO:0000259" key="2">
    <source>
        <dbReference type="Pfam" id="PF00496"/>
    </source>
</evidence>
<dbReference type="RefSeq" id="WP_162368496.1">
    <property type="nucleotide sequence ID" value="NZ_WUBS01000022.1"/>
</dbReference>
<dbReference type="Gene3D" id="3.10.105.10">
    <property type="entry name" value="Dipeptide-binding Protein, Domain 3"/>
    <property type="match status" value="1"/>
</dbReference>
<dbReference type="SUPFAM" id="SSF53850">
    <property type="entry name" value="Periplasmic binding protein-like II"/>
    <property type="match status" value="1"/>
</dbReference>
<dbReference type="GO" id="GO:1904680">
    <property type="term" value="F:peptide transmembrane transporter activity"/>
    <property type="evidence" value="ECO:0007669"/>
    <property type="project" value="TreeGrafter"/>
</dbReference>
<keyword evidence="4" id="KW-1185">Reference proteome</keyword>
<dbReference type="InterPro" id="IPR000914">
    <property type="entry name" value="SBP_5_dom"/>
</dbReference>
<keyword evidence="1" id="KW-0732">Signal</keyword>
<dbReference type="FunFam" id="3.10.105.10:FF:000005">
    <property type="entry name" value="ABC transporter substrate-binding protein"/>
    <property type="match status" value="1"/>
</dbReference>
<protein>
    <submittedName>
        <fullName evidence="3">ABC transporter substrate-binding protein</fullName>
    </submittedName>
</protein>
<dbReference type="AlphaFoldDB" id="A0A845SY61"/>
<dbReference type="Gene3D" id="3.40.190.10">
    <property type="entry name" value="Periplasmic binding protein-like II"/>
    <property type="match status" value="1"/>
</dbReference>